<dbReference type="PANTHER" id="PTHR46211">
    <property type="entry name" value="GLYCEROPHOSPHORYL DIESTER PHOSPHODIESTERASE"/>
    <property type="match status" value="1"/>
</dbReference>
<evidence type="ECO:0000313" key="3">
    <source>
        <dbReference type="EMBL" id="MFC6170448.1"/>
    </source>
</evidence>
<dbReference type="Gene3D" id="3.20.20.190">
    <property type="entry name" value="Phosphatidylinositol (PI) phosphodiesterase"/>
    <property type="match status" value="1"/>
</dbReference>
<evidence type="ECO:0000313" key="4">
    <source>
        <dbReference type="Proteomes" id="UP001596289"/>
    </source>
</evidence>
<dbReference type="Proteomes" id="UP001596289">
    <property type="component" value="Unassembled WGS sequence"/>
</dbReference>
<reference evidence="4" key="1">
    <citation type="journal article" date="2019" name="Int. J. Syst. Evol. Microbiol.">
        <title>The Global Catalogue of Microorganisms (GCM) 10K type strain sequencing project: providing services to taxonomists for standard genome sequencing and annotation.</title>
        <authorList>
            <consortium name="The Broad Institute Genomics Platform"/>
            <consortium name="The Broad Institute Genome Sequencing Center for Infectious Disease"/>
            <person name="Wu L."/>
            <person name="Ma J."/>
        </authorList>
    </citation>
    <scope>NUCLEOTIDE SEQUENCE [LARGE SCALE GENOMIC DNA]</scope>
    <source>
        <strain evidence="4">CCM 8904</strain>
    </source>
</reference>
<proteinExistence type="predicted"/>
<evidence type="ECO:0000259" key="2">
    <source>
        <dbReference type="PROSITE" id="PS51704"/>
    </source>
</evidence>
<name>A0ABW1RFB9_9LACO</name>
<dbReference type="Pfam" id="PF18667">
    <property type="entry name" value="BppU_IgG"/>
    <property type="match status" value="1"/>
</dbReference>
<comment type="caution">
    <text evidence="3">The sequence shown here is derived from an EMBL/GenBank/DDBJ whole genome shotgun (WGS) entry which is preliminary data.</text>
</comment>
<dbReference type="RefSeq" id="WP_125552515.1">
    <property type="nucleotide sequence ID" value="NZ_JBHSSL010000042.1"/>
</dbReference>
<dbReference type="InterPro" id="IPR041531">
    <property type="entry name" value="BppU_IgG"/>
</dbReference>
<feature type="region of interest" description="Disordered" evidence="1">
    <location>
        <begin position="1"/>
        <end position="22"/>
    </location>
</feature>
<sequence length="982" mass="108445">MATVSGSVNYEDSTPIPKQQEYTPSNIEPIAIELAKFIRTKMYGTDVRESLARWIEIMLAVQTYINYDETAFKVDMQNQQDSVKDRQTQVEGTMSDVVDQFKAVISNVTKDSEVALARDSVRFGDYTVLDDRLEYIESWLAAHVPAGFHVSIKHNQNRQPKVVVHYYEYAIGTETHGFGTGPYGLGETSTQTISCTVDYLDDDTAVINLPLAYALTGIVTYKAGYWYLIDGYKTLRFDLGDGIDDAKATAGNGSNETSTNANGGGYAGDLGLSSYQIAVKNGFSGNVSQWLASLVGPKGDKGDSAVSGTFANLAALKNAYPNGKTGIFVTADNGHKYIWANNVWTDAGVYQATGFADGSITAAKLDTAVMAGIKLMPGKVLPNYDTATKIWSWGGASERQAAIFMGDNKYTLIPPDTTVVNNATSVAAKLIYDGSSFQFINWNSRTPTGSYLVAIINNQDVEQTTTVTADFPCTIDGRLNYDYYSEATFIASLNGLPAYDLDTKTLDFQSTDNQPAIIKFGGKKYNIPSGTVITNSVGSYAAILVFNIDTQTLSFVARTISLSRQVVVGSVMTSGPNYAVFNGFDCVVNGSLNQLDCGNLSKMTPETIKFYPCVNNYPMYDSNKQTFDFNSQKSNPATIISNKGFYLVPVGTIAQPTTAALSNYRKKVVYNLKTNVAKVQTYAEMVPPYSVIICTILSGANQKTEIISDFPVIVDGIPTETVRQNPKKANITAILHRGYSDKYPEESELAYIQSIKELGTYNWEGDIMFTSDNVPVMLHDAFINNFARYADGTEVTETTDMRKLTLEELNTNYDFGLAKGEQFVGTKLLTFDRFCQLAKQYDAYVHVEFKYPYTTEQISILHDTVIKWHMQDSIAWQAFQRDMLKPMIELEPRAQIELLVHATDMLDDAFYEDAKTYVTSSNRVCISLDSRCTDEQISDAVQHGYYVIIWVAYNANDIKRFANLGVSAIMTNGLNVADALFE</sequence>
<dbReference type="Pfam" id="PF03009">
    <property type="entry name" value="GDPD"/>
    <property type="match status" value="1"/>
</dbReference>
<dbReference type="PANTHER" id="PTHR46211:SF1">
    <property type="entry name" value="GLYCEROPHOSPHODIESTER PHOSPHODIESTERASE, CYTOPLASMIC"/>
    <property type="match status" value="1"/>
</dbReference>
<dbReference type="SUPFAM" id="SSF51695">
    <property type="entry name" value="PLC-like phosphodiesterases"/>
    <property type="match status" value="1"/>
</dbReference>
<protein>
    <submittedName>
        <fullName evidence="3">Glycerophosphodiester phosphodiesterase family protein</fullName>
    </submittedName>
</protein>
<feature type="domain" description="GP-PDE" evidence="2">
    <location>
        <begin position="731"/>
        <end position="981"/>
    </location>
</feature>
<dbReference type="PROSITE" id="PS51704">
    <property type="entry name" value="GP_PDE"/>
    <property type="match status" value="1"/>
</dbReference>
<dbReference type="InterPro" id="IPR030395">
    <property type="entry name" value="GP_PDE_dom"/>
</dbReference>
<dbReference type="Gene3D" id="2.60.40.3320">
    <property type="match status" value="1"/>
</dbReference>
<keyword evidence="4" id="KW-1185">Reference proteome</keyword>
<dbReference type="EMBL" id="JBHSSL010000042">
    <property type="protein sequence ID" value="MFC6170448.1"/>
    <property type="molecule type" value="Genomic_DNA"/>
</dbReference>
<accession>A0ABW1RFB9</accession>
<gene>
    <name evidence="3" type="ORF">ACFQGP_07650</name>
</gene>
<organism evidence="3 4">
    <name type="scientific">Loigolactobacillus jiayinensis</name>
    <dbReference type="NCBI Taxonomy" id="2486016"/>
    <lineage>
        <taxon>Bacteria</taxon>
        <taxon>Bacillati</taxon>
        <taxon>Bacillota</taxon>
        <taxon>Bacilli</taxon>
        <taxon>Lactobacillales</taxon>
        <taxon>Lactobacillaceae</taxon>
        <taxon>Loigolactobacillus</taxon>
    </lineage>
</organism>
<dbReference type="InterPro" id="IPR017946">
    <property type="entry name" value="PLC-like_Pdiesterase_TIM-brl"/>
</dbReference>
<evidence type="ECO:0000256" key="1">
    <source>
        <dbReference type="SAM" id="MobiDB-lite"/>
    </source>
</evidence>